<dbReference type="Proteomes" id="UP001501444">
    <property type="component" value="Unassembled WGS sequence"/>
</dbReference>
<reference evidence="1 2" key="1">
    <citation type="journal article" date="2019" name="Int. J. Syst. Evol. Microbiol.">
        <title>The Global Catalogue of Microorganisms (GCM) 10K type strain sequencing project: providing services to taxonomists for standard genome sequencing and annotation.</title>
        <authorList>
            <consortium name="The Broad Institute Genomics Platform"/>
            <consortium name="The Broad Institute Genome Sequencing Center for Infectious Disease"/>
            <person name="Wu L."/>
            <person name="Ma J."/>
        </authorList>
    </citation>
    <scope>NUCLEOTIDE SEQUENCE [LARGE SCALE GENOMIC DNA]</scope>
    <source>
        <strain evidence="1 2">JCM 3272</strain>
    </source>
</reference>
<dbReference type="EMBL" id="BAAARV010000007">
    <property type="protein sequence ID" value="GAA2332530.1"/>
    <property type="molecule type" value="Genomic_DNA"/>
</dbReference>
<sequence>MKDYRAPENRSEALALLETHIERDGICEGCLASWARLVDFPCSFAQAAHRILADDAATGDR</sequence>
<dbReference type="RefSeq" id="WP_344611171.1">
    <property type="nucleotide sequence ID" value="NZ_BAAARV010000007.1"/>
</dbReference>
<organism evidence="1 2">
    <name type="scientific">Dactylosporangium salmoneum</name>
    <dbReference type="NCBI Taxonomy" id="53361"/>
    <lineage>
        <taxon>Bacteria</taxon>
        <taxon>Bacillati</taxon>
        <taxon>Actinomycetota</taxon>
        <taxon>Actinomycetes</taxon>
        <taxon>Micromonosporales</taxon>
        <taxon>Micromonosporaceae</taxon>
        <taxon>Dactylosporangium</taxon>
    </lineage>
</organism>
<evidence type="ECO:0000313" key="1">
    <source>
        <dbReference type="EMBL" id="GAA2332530.1"/>
    </source>
</evidence>
<comment type="caution">
    <text evidence="1">The sequence shown here is derived from an EMBL/GenBank/DDBJ whole genome shotgun (WGS) entry which is preliminary data.</text>
</comment>
<keyword evidence="2" id="KW-1185">Reference proteome</keyword>
<gene>
    <name evidence="1" type="ORF">GCM10010170_011530</name>
</gene>
<proteinExistence type="predicted"/>
<evidence type="ECO:0000313" key="2">
    <source>
        <dbReference type="Proteomes" id="UP001501444"/>
    </source>
</evidence>
<name>A0ABN3FL44_9ACTN</name>
<protein>
    <submittedName>
        <fullName evidence="1">Uncharacterized protein</fullName>
    </submittedName>
</protein>
<accession>A0ABN3FL44</accession>